<name>A0A1G7YTX4_9BACI</name>
<evidence type="ECO:0000313" key="1">
    <source>
        <dbReference type="EMBL" id="SDG99827.1"/>
    </source>
</evidence>
<dbReference type="InterPro" id="IPR025619">
    <property type="entry name" value="YlzJ"/>
</dbReference>
<accession>A0A1G7YTX4</accession>
<dbReference type="STRING" id="568899.SAMN05192534_101269"/>
<dbReference type="EMBL" id="FNDK01000001">
    <property type="protein sequence ID" value="SDG99827.1"/>
    <property type="molecule type" value="Genomic_DNA"/>
</dbReference>
<dbReference type="AlphaFoldDB" id="A0A1G7YTX4"/>
<sequence>MIIYTPLGMESIFPPDEKDWNNKKQVPIENGTVMIEKADDFTWRVVALNSSNPNDYMLPQYQPGTTWTGGQ</sequence>
<organism evidence="1 2">
    <name type="scientific">Alteribacillus persepolensis</name>
    <dbReference type="NCBI Taxonomy" id="568899"/>
    <lineage>
        <taxon>Bacteria</taxon>
        <taxon>Bacillati</taxon>
        <taxon>Bacillota</taxon>
        <taxon>Bacilli</taxon>
        <taxon>Bacillales</taxon>
        <taxon>Bacillaceae</taxon>
        <taxon>Alteribacillus</taxon>
    </lineage>
</organism>
<gene>
    <name evidence="1" type="ORF">SAMN05192534_101269</name>
</gene>
<dbReference type="Pfam" id="PF14035">
    <property type="entry name" value="YlzJ"/>
    <property type="match status" value="1"/>
</dbReference>
<proteinExistence type="predicted"/>
<evidence type="ECO:0000313" key="2">
    <source>
        <dbReference type="Proteomes" id="UP000199163"/>
    </source>
</evidence>
<reference evidence="1 2" key="1">
    <citation type="submission" date="2016-10" db="EMBL/GenBank/DDBJ databases">
        <authorList>
            <person name="de Groot N.N."/>
        </authorList>
    </citation>
    <scope>NUCLEOTIDE SEQUENCE [LARGE SCALE GENOMIC DNA]</scope>
    <source>
        <strain evidence="1 2">DSM 21632</strain>
    </source>
</reference>
<dbReference type="OrthoDB" id="1683573at2"/>
<protein>
    <submittedName>
        <fullName evidence="1">YlzJ-like protein</fullName>
    </submittedName>
</protein>
<keyword evidence="2" id="KW-1185">Reference proteome</keyword>
<dbReference type="Proteomes" id="UP000199163">
    <property type="component" value="Unassembled WGS sequence"/>
</dbReference>
<dbReference type="RefSeq" id="WP_091270473.1">
    <property type="nucleotide sequence ID" value="NZ_FNDK01000001.1"/>
</dbReference>